<protein>
    <submittedName>
        <fullName evidence="7">T/G mismatch-specific endonuclease</fullName>
    </submittedName>
</protein>
<dbReference type="Gene3D" id="3.40.960.10">
    <property type="entry name" value="VSR Endonuclease"/>
    <property type="match status" value="1"/>
</dbReference>
<evidence type="ECO:0000256" key="5">
    <source>
        <dbReference type="ARBA" id="ARBA00023204"/>
    </source>
</evidence>
<name>A0A2W7NEX6_9BACT</name>
<comment type="similarity">
    <text evidence="6">Belongs to the Vsr family.</text>
</comment>
<sequence>MQAIKSKNTKIEELLAKALRESGFRYRRNNSKIFGKPDFTFRKLKIAIFCDSEYFHGKDWETEKERIKTNTAFWQKKIEGNIARDKLVNETLSKNGWKVIRFWGNDIKKKLEFCVQLISNEVENKRIEILRVKKKD</sequence>
<proteinExistence type="inferred from homology"/>
<comment type="caution">
    <text evidence="7">The sequence shown here is derived from an EMBL/GenBank/DDBJ whole genome shotgun (WGS) entry which is preliminary data.</text>
</comment>
<dbReference type="Pfam" id="PF03852">
    <property type="entry name" value="Vsr"/>
    <property type="match status" value="1"/>
</dbReference>
<dbReference type="InterPro" id="IPR011335">
    <property type="entry name" value="Restrct_endonuc-II-like"/>
</dbReference>
<organism evidence="7 8">
    <name type="scientific">Breznakibacter xylanolyticus</name>
    <dbReference type="NCBI Taxonomy" id="990"/>
    <lineage>
        <taxon>Bacteria</taxon>
        <taxon>Pseudomonadati</taxon>
        <taxon>Bacteroidota</taxon>
        <taxon>Bacteroidia</taxon>
        <taxon>Marinilabiliales</taxon>
        <taxon>Marinilabiliaceae</taxon>
        <taxon>Breznakibacter</taxon>
    </lineage>
</organism>
<keyword evidence="5" id="KW-0234">DNA repair</keyword>
<dbReference type="AlphaFoldDB" id="A0A2W7NEX6"/>
<keyword evidence="1" id="KW-0540">Nuclease</keyword>
<evidence type="ECO:0000313" key="8">
    <source>
        <dbReference type="Proteomes" id="UP000249239"/>
    </source>
</evidence>
<evidence type="ECO:0000256" key="6">
    <source>
        <dbReference type="ARBA" id="ARBA00029466"/>
    </source>
</evidence>
<gene>
    <name evidence="7" type="ORF">LX69_03098</name>
</gene>
<keyword evidence="8" id="KW-1185">Reference proteome</keyword>
<evidence type="ECO:0000256" key="4">
    <source>
        <dbReference type="ARBA" id="ARBA00022801"/>
    </source>
</evidence>
<dbReference type="InterPro" id="IPR004603">
    <property type="entry name" value="DNA_mismatch_endonuc_vsr"/>
</dbReference>
<evidence type="ECO:0000313" key="7">
    <source>
        <dbReference type="EMBL" id="PZX11686.1"/>
    </source>
</evidence>
<keyword evidence="2 7" id="KW-0255">Endonuclease</keyword>
<reference evidence="7 8" key="1">
    <citation type="submission" date="2018-06" db="EMBL/GenBank/DDBJ databases">
        <title>Genomic Encyclopedia of Archaeal and Bacterial Type Strains, Phase II (KMG-II): from individual species to whole genera.</title>
        <authorList>
            <person name="Goeker M."/>
        </authorList>
    </citation>
    <scope>NUCLEOTIDE SEQUENCE [LARGE SCALE GENOMIC DNA]</scope>
    <source>
        <strain evidence="7 8">DSM 6779</strain>
    </source>
</reference>
<keyword evidence="3" id="KW-0227">DNA damage</keyword>
<dbReference type="GO" id="GO:0016787">
    <property type="term" value="F:hydrolase activity"/>
    <property type="evidence" value="ECO:0007669"/>
    <property type="project" value="UniProtKB-KW"/>
</dbReference>
<keyword evidence="4" id="KW-0378">Hydrolase</keyword>
<evidence type="ECO:0000256" key="2">
    <source>
        <dbReference type="ARBA" id="ARBA00022759"/>
    </source>
</evidence>
<dbReference type="GO" id="GO:0006298">
    <property type="term" value="P:mismatch repair"/>
    <property type="evidence" value="ECO:0007669"/>
    <property type="project" value="InterPro"/>
</dbReference>
<dbReference type="EMBL" id="QKZK01000038">
    <property type="protein sequence ID" value="PZX11686.1"/>
    <property type="molecule type" value="Genomic_DNA"/>
</dbReference>
<dbReference type="Proteomes" id="UP000249239">
    <property type="component" value="Unassembled WGS sequence"/>
</dbReference>
<accession>A0A2W7NEX6</accession>
<dbReference type="CDD" id="cd00221">
    <property type="entry name" value="Vsr"/>
    <property type="match status" value="1"/>
</dbReference>
<dbReference type="NCBIfam" id="TIGR00632">
    <property type="entry name" value="vsr"/>
    <property type="match status" value="1"/>
</dbReference>
<evidence type="ECO:0000256" key="3">
    <source>
        <dbReference type="ARBA" id="ARBA00022763"/>
    </source>
</evidence>
<dbReference type="GO" id="GO:0004519">
    <property type="term" value="F:endonuclease activity"/>
    <property type="evidence" value="ECO:0007669"/>
    <property type="project" value="UniProtKB-KW"/>
</dbReference>
<evidence type="ECO:0000256" key="1">
    <source>
        <dbReference type="ARBA" id="ARBA00022722"/>
    </source>
</evidence>
<dbReference type="SUPFAM" id="SSF52980">
    <property type="entry name" value="Restriction endonuclease-like"/>
    <property type="match status" value="1"/>
</dbReference>